<dbReference type="EMBL" id="ATLV01014203">
    <property type="status" value="NOT_ANNOTATED_CDS"/>
    <property type="molecule type" value="Genomic_DNA"/>
</dbReference>
<dbReference type="VEuPathDB" id="VectorBase:ASIC005817"/>
<dbReference type="EMBL" id="KE524948">
    <property type="protein sequence ID" value="KFB38447.1"/>
    <property type="molecule type" value="Genomic_DNA"/>
</dbReference>
<sequence length="79" mass="8905">MVREGRVEASQQNPNGRARLLLSANFNADSVMVLRPKPNQMPEVFYFVFVPGRHLVMAGRSKKKTTCVCLQTITLEIVD</sequence>
<proteinExistence type="predicted"/>
<organism evidence="2">
    <name type="scientific">Anopheles sinensis</name>
    <name type="common">Mosquito</name>
    <dbReference type="NCBI Taxonomy" id="74873"/>
    <lineage>
        <taxon>Eukaryota</taxon>
        <taxon>Metazoa</taxon>
        <taxon>Ecdysozoa</taxon>
        <taxon>Arthropoda</taxon>
        <taxon>Hexapoda</taxon>
        <taxon>Insecta</taxon>
        <taxon>Pterygota</taxon>
        <taxon>Neoptera</taxon>
        <taxon>Endopterygota</taxon>
        <taxon>Diptera</taxon>
        <taxon>Nematocera</taxon>
        <taxon>Culicoidea</taxon>
        <taxon>Culicidae</taxon>
        <taxon>Anophelinae</taxon>
        <taxon>Anopheles</taxon>
    </lineage>
</organism>
<dbReference type="EnsemblMetazoa" id="ASIC005817-RA">
    <property type="protein sequence ID" value="ASIC005817-PA"/>
    <property type="gene ID" value="ASIC005817"/>
</dbReference>
<evidence type="ECO:0000313" key="2">
    <source>
        <dbReference type="EMBL" id="KFB38447.1"/>
    </source>
</evidence>
<dbReference type="EMBL" id="ATLV01014204">
    <property type="status" value="NOT_ANNOTATED_CDS"/>
    <property type="molecule type" value="Genomic_DNA"/>
</dbReference>
<dbReference type="VEuPathDB" id="VectorBase:ASIC005828"/>
<dbReference type="EnsemblMetazoa" id="ASIC005828-RA">
    <property type="protein sequence ID" value="ASIC005828-PA"/>
    <property type="gene ID" value="ASIC005828"/>
</dbReference>
<evidence type="ECO:0000313" key="3">
    <source>
        <dbReference type="EnsemblMetazoa" id="ASIC005817-PA"/>
    </source>
</evidence>
<accession>A0A084VKF3</accession>
<dbReference type="Proteomes" id="UP000030765">
    <property type="component" value="Unassembled WGS sequence"/>
</dbReference>
<protein>
    <submittedName>
        <fullName evidence="2 3">Uncharacterized protein</fullName>
    </submittedName>
</protein>
<keyword evidence="4" id="KW-1185">Reference proteome</keyword>
<evidence type="ECO:0000313" key="4">
    <source>
        <dbReference type="Proteomes" id="UP000030765"/>
    </source>
</evidence>
<dbReference type="AlphaFoldDB" id="A0A084VKF3"/>
<reference evidence="3" key="2">
    <citation type="submission" date="2020-05" db="UniProtKB">
        <authorList>
            <consortium name="EnsemblMetazoa"/>
        </authorList>
    </citation>
    <scope>IDENTIFICATION</scope>
</reference>
<reference evidence="2 4" key="1">
    <citation type="journal article" date="2014" name="BMC Genomics">
        <title>Genome sequence of Anopheles sinensis provides insight into genetics basis of mosquito competence for malaria parasites.</title>
        <authorList>
            <person name="Zhou D."/>
            <person name="Zhang D."/>
            <person name="Ding G."/>
            <person name="Shi L."/>
            <person name="Hou Q."/>
            <person name="Ye Y."/>
            <person name="Xu Y."/>
            <person name="Zhou H."/>
            <person name="Xiong C."/>
            <person name="Li S."/>
            <person name="Yu J."/>
            <person name="Hong S."/>
            <person name="Yu X."/>
            <person name="Zou P."/>
            <person name="Chen C."/>
            <person name="Chang X."/>
            <person name="Wang W."/>
            <person name="Lv Y."/>
            <person name="Sun Y."/>
            <person name="Ma L."/>
            <person name="Shen B."/>
            <person name="Zhu C."/>
        </authorList>
    </citation>
    <scope>NUCLEOTIDE SEQUENCE [LARGE SCALE GENOMIC DNA]</scope>
</reference>
<gene>
    <name evidence="1" type="ORF">ZHAS_00005817</name>
    <name evidence="2" type="ORF">ZHAS_00005828</name>
</gene>
<dbReference type="EMBL" id="KE524948">
    <property type="protein sequence ID" value="KFB38446.1"/>
    <property type="molecule type" value="Genomic_DNA"/>
</dbReference>
<name>A0A084VKF3_ANOSI</name>
<evidence type="ECO:0000313" key="1">
    <source>
        <dbReference type="EMBL" id="KFB38446.1"/>
    </source>
</evidence>